<dbReference type="InterPro" id="IPR025442">
    <property type="entry name" value="DUF4185"/>
</dbReference>
<feature type="chain" id="PRO_5045667997" description="DUF4185 domain-containing protein" evidence="1">
    <location>
        <begin position="23"/>
        <end position="407"/>
    </location>
</feature>
<gene>
    <name evidence="3" type="ORF">GCM10023143_13340</name>
</gene>
<name>A0ABP8FMC5_9BACT</name>
<feature type="signal peptide" evidence="1">
    <location>
        <begin position="1"/>
        <end position="22"/>
    </location>
</feature>
<keyword evidence="1" id="KW-0732">Signal</keyword>
<dbReference type="EMBL" id="BAABFN010000002">
    <property type="protein sequence ID" value="GAA4307052.1"/>
    <property type="molecule type" value="Genomic_DNA"/>
</dbReference>
<dbReference type="Proteomes" id="UP001501207">
    <property type="component" value="Unassembled WGS sequence"/>
</dbReference>
<comment type="caution">
    <text evidence="3">The sequence shown here is derived from an EMBL/GenBank/DDBJ whole genome shotgun (WGS) entry which is preliminary data.</text>
</comment>
<protein>
    <recommendedName>
        <fullName evidence="2">DUF4185 domain-containing protein</fullName>
    </recommendedName>
</protein>
<proteinExistence type="predicted"/>
<evidence type="ECO:0000313" key="4">
    <source>
        <dbReference type="Proteomes" id="UP001501207"/>
    </source>
</evidence>
<evidence type="ECO:0000259" key="2">
    <source>
        <dbReference type="Pfam" id="PF13810"/>
    </source>
</evidence>
<evidence type="ECO:0000313" key="3">
    <source>
        <dbReference type="EMBL" id="GAA4307052.1"/>
    </source>
</evidence>
<organism evidence="3 4">
    <name type="scientific">Compostibacter hankyongensis</name>
    <dbReference type="NCBI Taxonomy" id="1007089"/>
    <lineage>
        <taxon>Bacteria</taxon>
        <taxon>Pseudomonadati</taxon>
        <taxon>Bacteroidota</taxon>
        <taxon>Chitinophagia</taxon>
        <taxon>Chitinophagales</taxon>
        <taxon>Chitinophagaceae</taxon>
        <taxon>Compostibacter</taxon>
    </lineage>
</organism>
<dbReference type="RefSeq" id="WP_344977420.1">
    <property type="nucleotide sequence ID" value="NZ_BAABFN010000002.1"/>
</dbReference>
<dbReference type="Pfam" id="PF13810">
    <property type="entry name" value="DUF4185"/>
    <property type="match status" value="1"/>
</dbReference>
<reference evidence="4" key="1">
    <citation type="journal article" date="2019" name="Int. J. Syst. Evol. Microbiol.">
        <title>The Global Catalogue of Microorganisms (GCM) 10K type strain sequencing project: providing services to taxonomists for standard genome sequencing and annotation.</title>
        <authorList>
            <consortium name="The Broad Institute Genomics Platform"/>
            <consortium name="The Broad Institute Genome Sequencing Center for Infectious Disease"/>
            <person name="Wu L."/>
            <person name="Ma J."/>
        </authorList>
    </citation>
    <scope>NUCLEOTIDE SEQUENCE [LARGE SCALE GENOMIC DNA]</scope>
    <source>
        <strain evidence="4">JCM 17664</strain>
    </source>
</reference>
<feature type="domain" description="DUF4185" evidence="2">
    <location>
        <begin position="241"/>
        <end position="341"/>
    </location>
</feature>
<sequence length="407" mass="45376">MKIIILLSALAVPLLTGPACLAHPERQPAQKAVDSLPPRAAARDITSLRFSVTEAPEWTDLFRRTSGWFGADGIFALPLNGADTADASDSLMFVFSDTMIGDIKEGQLQPGHTMVHNSVAYMKGAVPEKENIRFYYDHNKKGRPESLFIPETRNTKPGDYFWLGDGFVNKALHNNIYIFGYRMRNMSSDDWSFRQVANTLIVLPSGSHPPFKQQRQIETPFLTTGPDGQASLGAGILVNTRNAGMPAPDGFVYVYGIKGKQKGLIVARVKPADFEDFGRWRFWDGDSWNADMRNAKTVTSHVSDELSLSPLPDGRYALVFQVDGMSPVIGLRLGLSPHGPFGPLIKIWKCPEPEHKNFFVYNAKAHPALSGPGELLISYNVNAFDFFKTLSRTPDLYRPRFIRVKLR</sequence>
<keyword evidence="4" id="KW-1185">Reference proteome</keyword>
<evidence type="ECO:0000256" key="1">
    <source>
        <dbReference type="SAM" id="SignalP"/>
    </source>
</evidence>
<accession>A0ABP8FMC5</accession>